<dbReference type="GO" id="GO:0016805">
    <property type="term" value="F:dipeptidase activity"/>
    <property type="evidence" value="ECO:0007669"/>
    <property type="project" value="UniProtKB-KW"/>
</dbReference>
<reference key="2">
    <citation type="submission" date="2011-04" db="EMBL/GenBank/DDBJ databases">
        <title>Complete sequence of chromosome of Haliscomenobacter hydrossis DSM 1100.</title>
        <authorList>
            <consortium name="US DOE Joint Genome Institute (JGI-PGF)"/>
            <person name="Lucas S."/>
            <person name="Han J."/>
            <person name="Lapidus A."/>
            <person name="Bruce D."/>
            <person name="Goodwin L."/>
            <person name="Pitluck S."/>
            <person name="Peters L."/>
            <person name="Kyrpides N."/>
            <person name="Mavromatis K."/>
            <person name="Ivanova N."/>
            <person name="Ovchinnikova G."/>
            <person name="Pagani I."/>
            <person name="Daligault H."/>
            <person name="Detter J.C."/>
            <person name="Han C."/>
            <person name="Land M."/>
            <person name="Hauser L."/>
            <person name="Markowitz V."/>
            <person name="Cheng J.-F."/>
            <person name="Hugenholtz P."/>
            <person name="Woyke T."/>
            <person name="Wu D."/>
            <person name="Verbarg S."/>
            <person name="Frueling A."/>
            <person name="Brambilla E."/>
            <person name="Klenk H.-P."/>
            <person name="Eisen J.A."/>
        </authorList>
    </citation>
    <scope>NUCLEOTIDE SEQUENCE</scope>
    <source>
        <strain>DSM 1100</strain>
    </source>
</reference>
<dbReference type="EMBL" id="CP002691">
    <property type="protein sequence ID" value="AEE52554.1"/>
    <property type="molecule type" value="Genomic_DNA"/>
</dbReference>
<dbReference type="Gene3D" id="3.60.60.10">
    <property type="entry name" value="Penicillin V Acylase, Chain A"/>
    <property type="match status" value="1"/>
</dbReference>
<proteinExistence type="inferred from homology"/>
<name>F4KWS1_HALH1</name>
<dbReference type="EC" id="3.4.-.-" evidence="1"/>
<organism evidence="2 3">
    <name type="scientific">Haliscomenobacter hydrossis (strain ATCC 27775 / DSM 1100 / LMG 10767 / O)</name>
    <dbReference type="NCBI Taxonomy" id="760192"/>
    <lineage>
        <taxon>Bacteria</taxon>
        <taxon>Pseudomonadati</taxon>
        <taxon>Bacteroidota</taxon>
        <taxon>Saprospiria</taxon>
        <taxon>Saprospirales</taxon>
        <taxon>Haliscomenobacteraceae</taxon>
        <taxon>Haliscomenobacter</taxon>
    </lineage>
</organism>
<dbReference type="HOGENOM" id="CLU_046840_2_0_10"/>
<dbReference type="PANTHER" id="PTHR12994">
    <property type="entry name" value="SECERNIN"/>
    <property type="match status" value="1"/>
</dbReference>
<reference evidence="2 3" key="1">
    <citation type="journal article" date="2011" name="Stand. Genomic Sci.">
        <title>Complete genome sequence of Haliscomenobacter hydrossis type strain (O).</title>
        <authorList>
            <consortium name="US DOE Joint Genome Institute (JGI-PGF)"/>
            <person name="Daligault H."/>
            <person name="Lapidus A."/>
            <person name="Zeytun A."/>
            <person name="Nolan M."/>
            <person name="Lucas S."/>
            <person name="Del Rio T.G."/>
            <person name="Tice H."/>
            <person name="Cheng J.F."/>
            <person name="Tapia R."/>
            <person name="Han C."/>
            <person name="Goodwin L."/>
            <person name="Pitluck S."/>
            <person name="Liolios K."/>
            <person name="Pagani I."/>
            <person name="Ivanova N."/>
            <person name="Huntemann M."/>
            <person name="Mavromatis K."/>
            <person name="Mikhailova N."/>
            <person name="Pati A."/>
            <person name="Chen A."/>
            <person name="Palaniappan K."/>
            <person name="Land M."/>
            <person name="Hauser L."/>
            <person name="Brambilla E.M."/>
            <person name="Rohde M."/>
            <person name="Verbarg S."/>
            <person name="Goker M."/>
            <person name="Bristow J."/>
            <person name="Eisen J.A."/>
            <person name="Markowitz V."/>
            <person name="Hugenholtz P."/>
            <person name="Kyrpides N.C."/>
            <person name="Klenk H.P."/>
            <person name="Woyke T."/>
        </authorList>
    </citation>
    <scope>NUCLEOTIDE SEQUENCE [LARGE SCALE GENOMIC DNA]</scope>
    <source>
        <strain evidence="3">ATCC 27775 / DSM 1100 / LMG 10767 / O</strain>
    </source>
</reference>
<dbReference type="eggNOG" id="COG4690">
    <property type="taxonomic scope" value="Bacteria"/>
</dbReference>
<dbReference type="Pfam" id="PF03577">
    <property type="entry name" value="Peptidase_C69"/>
    <property type="match status" value="1"/>
</dbReference>
<dbReference type="PANTHER" id="PTHR12994:SF17">
    <property type="entry name" value="LD30995P"/>
    <property type="match status" value="1"/>
</dbReference>
<dbReference type="AlphaFoldDB" id="F4KWS1"/>
<keyword evidence="1" id="KW-0378">Hydrolase</keyword>
<comment type="catalytic activity">
    <reaction evidence="1">
        <text>an L-aminoacyl-L-amino acid + H2O = 2 an L-alpha-amino acid</text>
        <dbReference type="Rhea" id="RHEA:48940"/>
        <dbReference type="ChEBI" id="CHEBI:15377"/>
        <dbReference type="ChEBI" id="CHEBI:59869"/>
        <dbReference type="ChEBI" id="CHEBI:77460"/>
    </reaction>
</comment>
<keyword evidence="3" id="KW-1185">Reference proteome</keyword>
<dbReference type="Proteomes" id="UP000008461">
    <property type="component" value="Chromosome"/>
</dbReference>
<dbReference type="InterPro" id="IPR005322">
    <property type="entry name" value="Peptidase_C69"/>
</dbReference>
<evidence type="ECO:0000256" key="1">
    <source>
        <dbReference type="RuleBase" id="RU364089"/>
    </source>
</evidence>
<dbReference type="OrthoDB" id="1109933at2"/>
<accession>F4KWS1</accession>
<keyword evidence="1" id="KW-0645">Protease</keyword>
<gene>
    <name evidence="2" type="ordered locus">Halhy_4720</name>
</gene>
<comment type="similarity">
    <text evidence="1">Belongs to the peptidase C69 family.</text>
</comment>
<dbReference type="GO" id="GO:0006508">
    <property type="term" value="P:proteolysis"/>
    <property type="evidence" value="ECO:0007669"/>
    <property type="project" value="UniProtKB-KW"/>
</dbReference>
<evidence type="ECO:0000313" key="3">
    <source>
        <dbReference type="Proteomes" id="UP000008461"/>
    </source>
</evidence>
<evidence type="ECO:0000313" key="2">
    <source>
        <dbReference type="EMBL" id="AEE52554.1"/>
    </source>
</evidence>
<protein>
    <recommendedName>
        <fullName evidence="1">Dipeptidase</fullName>
        <ecNumber evidence="1">3.4.-.-</ecNumber>
    </recommendedName>
</protein>
<dbReference type="RefSeq" id="WP_013767092.1">
    <property type="nucleotide sequence ID" value="NC_015510.1"/>
</dbReference>
<dbReference type="STRING" id="760192.Halhy_4720"/>
<dbReference type="KEGG" id="hhy:Halhy_4720"/>
<sequence length="444" mass="50545">MCDTFIKITPSQLLFGKNSDREPNEAQAIVRFPRATPQEKTLRCTYIEIPQAATTHEVILSKPFQMWGAEMGANEHGLVIGNEAVFTKIPFQRKNTGLTGMDMLRLALERCHSASTALDLIVQLLSDYGQNACGGYRNRRFYYHNSFLIGDKKEAWVLETAGPHWVAKKIEGNYAISNGLTLTNDYDLISSHAEDFARHRGWSKKGEDFSFAQAYSDWFYTRMSKCKVRRAYSSQAIQAEDLNGVLRAAQILRQHGDTPENRYDPSHGGTANVCMHSTGPTNPSQTTGSMVFELPRETGTPIVWLSGTSMPCLSVYLPFFFGGKTLMPPQWELPGAKPDHSLWWQAERLHRKIALNYAIGRQLIVTDLQNMQREWVQEVNQLQRQDATAQSLDEYTEFALEQYQNWLSTTWNRPEIQTLPPRSAASLYALFQYINDRAVDLRKN</sequence>
<keyword evidence="1" id="KW-0224">Dipeptidase</keyword>
<dbReference type="GO" id="GO:0070004">
    <property type="term" value="F:cysteine-type exopeptidase activity"/>
    <property type="evidence" value="ECO:0007669"/>
    <property type="project" value="InterPro"/>
</dbReference>